<dbReference type="AlphaFoldDB" id="A0A7X6FSS1"/>
<accession>A0A7X6FSS1</accession>
<name>A0A7X6FSS1_9HYPH</name>
<dbReference type="InterPro" id="IPR027417">
    <property type="entry name" value="P-loop_NTPase"/>
</dbReference>
<dbReference type="EMBL" id="JAAXZB010000005">
    <property type="protein sequence ID" value="NKW11287.1"/>
    <property type="molecule type" value="Genomic_DNA"/>
</dbReference>
<proteinExistence type="predicted"/>
<dbReference type="Proteomes" id="UP000558475">
    <property type="component" value="Unassembled WGS sequence"/>
</dbReference>
<dbReference type="SUPFAM" id="SSF52540">
    <property type="entry name" value="P-loop containing nucleoside triphosphate hydrolases"/>
    <property type="match status" value="1"/>
</dbReference>
<sequence>MEGVYRELGYEVHGISPSWKAAGGLRDELSLRDEVSKALAKWIADHKVGKFSVTDKTIVIIDEAGMAGMAEMEYITRVVSEAGGRIVMLGDIQQLSPVAAGSPMALSLRVNGGHRLNVIMRQKDDTNEESKRLTARYREASAEFVLAGQKAALEKRRGSRKDADIPGQKKKFKINPHIEKALRIYYEEGRMSFETSAEATYHASADRYVKALGTRRGI</sequence>
<comment type="caution">
    <text evidence="1">The sequence shown here is derived from an EMBL/GenBank/DDBJ whole genome shotgun (WGS) entry which is preliminary data.</text>
</comment>
<dbReference type="Pfam" id="PF13604">
    <property type="entry name" value="AAA_30"/>
    <property type="match status" value="1"/>
</dbReference>
<evidence type="ECO:0000313" key="1">
    <source>
        <dbReference type="EMBL" id="NKW11287.1"/>
    </source>
</evidence>
<evidence type="ECO:0000313" key="2">
    <source>
        <dbReference type="Proteomes" id="UP000558475"/>
    </source>
</evidence>
<organism evidence="1 2">
    <name type="scientific">Brucella tritici</name>
    <dbReference type="NCBI Taxonomy" id="94626"/>
    <lineage>
        <taxon>Bacteria</taxon>
        <taxon>Pseudomonadati</taxon>
        <taxon>Pseudomonadota</taxon>
        <taxon>Alphaproteobacteria</taxon>
        <taxon>Hyphomicrobiales</taxon>
        <taxon>Brucellaceae</taxon>
        <taxon>Brucella/Ochrobactrum group</taxon>
        <taxon>Brucella</taxon>
    </lineage>
</organism>
<gene>
    <name evidence="1" type="ORF">HGG76_27185</name>
</gene>
<protein>
    <submittedName>
        <fullName evidence="1">AAA family ATPase</fullName>
    </submittedName>
</protein>
<reference evidence="1 2" key="1">
    <citation type="submission" date="2020-04" db="EMBL/GenBank/DDBJ databases">
        <title>Whole genome sequencing of clinical and environmental type strains of Ochrobactrum.</title>
        <authorList>
            <person name="Dharne M."/>
        </authorList>
    </citation>
    <scope>NUCLEOTIDE SEQUENCE [LARGE SCALE GENOMIC DNA]</scope>
    <source>
        <strain evidence="1 2">DSM 13340</strain>
    </source>
</reference>
<dbReference type="Gene3D" id="3.40.50.300">
    <property type="entry name" value="P-loop containing nucleotide triphosphate hydrolases"/>
    <property type="match status" value="1"/>
</dbReference>